<dbReference type="CDD" id="cd04678">
    <property type="entry name" value="NUDIX_MTH2_Nudt15"/>
    <property type="match status" value="1"/>
</dbReference>
<keyword evidence="2" id="KW-0378">Hydrolase</keyword>
<evidence type="ECO:0000313" key="4">
    <source>
        <dbReference type="EMBL" id="UNM12514.1"/>
    </source>
</evidence>
<feature type="domain" description="Nudix hydrolase" evidence="3">
    <location>
        <begin position="17"/>
        <end position="143"/>
    </location>
</feature>
<accession>A0ABY3WIU3</accession>
<reference evidence="4 5" key="1">
    <citation type="submission" date="2021-03" db="EMBL/GenBank/DDBJ databases">
        <title>Complete genome of Streptomyces formicae strain 1H-GS9 (DSM 100524).</title>
        <authorList>
            <person name="Atanasov K.E."/>
            <person name="Altabella T."/>
            <person name="Ferrer A."/>
        </authorList>
    </citation>
    <scope>NUCLEOTIDE SEQUENCE [LARGE SCALE GENOMIC DNA]</scope>
    <source>
        <strain evidence="4 5">1H-GS9</strain>
    </source>
</reference>
<name>A0ABY3WIU3_9ACTN</name>
<evidence type="ECO:0000256" key="1">
    <source>
        <dbReference type="ARBA" id="ARBA00001946"/>
    </source>
</evidence>
<dbReference type="RefSeq" id="WP_242331120.1">
    <property type="nucleotide sequence ID" value="NZ_CP071872.1"/>
</dbReference>
<keyword evidence="5" id="KW-1185">Reference proteome</keyword>
<dbReference type="InterPro" id="IPR020476">
    <property type="entry name" value="Nudix_hydrolase"/>
</dbReference>
<sequence length="181" mass="19081">MVTHSPAERPARACPAPNGLTGIGMIVVGPDGRVLLGLAHNGCWELPGGKVDPGESFEEAGARELAEETALRVRPQDVRIVAVVLDGALGMPRISAAGLVTDARGEPEVTEPDKIVRWEWYRPQALPTELFPPSAAVLRAWRPGLSLPPVAAHGYPVGDPVSVIAAEAERLPCVGGDRLPN</sequence>
<dbReference type="InterPro" id="IPR015797">
    <property type="entry name" value="NUDIX_hydrolase-like_dom_sf"/>
</dbReference>
<dbReference type="Pfam" id="PF00293">
    <property type="entry name" value="NUDIX"/>
    <property type="match status" value="1"/>
</dbReference>
<dbReference type="PROSITE" id="PS51462">
    <property type="entry name" value="NUDIX"/>
    <property type="match status" value="1"/>
</dbReference>
<protein>
    <submittedName>
        <fullName evidence="4">NUDIX domain-containing protein</fullName>
    </submittedName>
</protein>
<evidence type="ECO:0000259" key="3">
    <source>
        <dbReference type="PROSITE" id="PS51462"/>
    </source>
</evidence>
<dbReference type="PRINTS" id="PR00502">
    <property type="entry name" value="NUDIXFAMILY"/>
</dbReference>
<dbReference type="InterPro" id="IPR000086">
    <property type="entry name" value="NUDIX_hydrolase_dom"/>
</dbReference>
<dbReference type="EMBL" id="CP071872">
    <property type="protein sequence ID" value="UNM12514.1"/>
    <property type="molecule type" value="Genomic_DNA"/>
</dbReference>
<dbReference type="PANTHER" id="PTHR43046">
    <property type="entry name" value="GDP-MANNOSE MANNOSYL HYDROLASE"/>
    <property type="match status" value="1"/>
</dbReference>
<evidence type="ECO:0000313" key="5">
    <source>
        <dbReference type="Proteomes" id="UP000828924"/>
    </source>
</evidence>
<gene>
    <name evidence="4" type="ORF">J4032_14095</name>
</gene>
<dbReference type="Gene3D" id="3.90.79.10">
    <property type="entry name" value="Nucleoside Triphosphate Pyrophosphohydrolase"/>
    <property type="match status" value="1"/>
</dbReference>
<comment type="cofactor">
    <cofactor evidence="1">
        <name>Mg(2+)</name>
        <dbReference type="ChEBI" id="CHEBI:18420"/>
    </cofactor>
</comment>
<organism evidence="4 5">
    <name type="scientific">Streptomyces formicae</name>
    <dbReference type="NCBI Taxonomy" id="1616117"/>
    <lineage>
        <taxon>Bacteria</taxon>
        <taxon>Bacillati</taxon>
        <taxon>Actinomycetota</taxon>
        <taxon>Actinomycetes</taxon>
        <taxon>Kitasatosporales</taxon>
        <taxon>Streptomycetaceae</taxon>
        <taxon>Streptomyces</taxon>
    </lineage>
</organism>
<dbReference type="PANTHER" id="PTHR43046:SF14">
    <property type="entry name" value="MUTT_NUDIX FAMILY PROTEIN"/>
    <property type="match status" value="1"/>
</dbReference>
<evidence type="ECO:0000256" key="2">
    <source>
        <dbReference type="ARBA" id="ARBA00022801"/>
    </source>
</evidence>
<dbReference type="Proteomes" id="UP000828924">
    <property type="component" value="Chromosome"/>
</dbReference>
<proteinExistence type="predicted"/>
<dbReference type="SUPFAM" id="SSF55811">
    <property type="entry name" value="Nudix"/>
    <property type="match status" value="1"/>
</dbReference>